<evidence type="ECO:0000313" key="3">
    <source>
        <dbReference type="EMBL" id="KAL0385626.1"/>
    </source>
</evidence>
<evidence type="ECO:0000259" key="2">
    <source>
        <dbReference type="Pfam" id="PF14244"/>
    </source>
</evidence>
<dbReference type="InterPro" id="IPR029472">
    <property type="entry name" value="Copia-like_N"/>
</dbReference>
<dbReference type="PANTHER" id="PTHR37610:SF40">
    <property type="entry name" value="OS01G0909600 PROTEIN"/>
    <property type="match status" value="1"/>
</dbReference>
<sequence>MASLGENSDIVAADARFFTDLTNTRIQLMENGGMFMISSPLNRNNWLIWSRSVRIALEGKDRLGFIDGSIQKPVEGTPVPPVQPGTDHVSDPVQGFKIRAHRPSVNR</sequence>
<name>A0AAW2RZC7_SESRA</name>
<organism evidence="3">
    <name type="scientific">Sesamum radiatum</name>
    <name type="common">Black benniseed</name>
    <dbReference type="NCBI Taxonomy" id="300843"/>
    <lineage>
        <taxon>Eukaryota</taxon>
        <taxon>Viridiplantae</taxon>
        <taxon>Streptophyta</taxon>
        <taxon>Embryophyta</taxon>
        <taxon>Tracheophyta</taxon>
        <taxon>Spermatophyta</taxon>
        <taxon>Magnoliopsida</taxon>
        <taxon>eudicotyledons</taxon>
        <taxon>Gunneridae</taxon>
        <taxon>Pentapetalae</taxon>
        <taxon>asterids</taxon>
        <taxon>lamiids</taxon>
        <taxon>Lamiales</taxon>
        <taxon>Pedaliaceae</taxon>
        <taxon>Sesamum</taxon>
    </lineage>
</organism>
<gene>
    <name evidence="3" type="ORF">Sradi_2956900</name>
</gene>
<feature type="domain" description="Retrotransposon Copia-like N-terminal" evidence="2">
    <location>
        <begin position="30"/>
        <end position="73"/>
    </location>
</feature>
<reference evidence="3" key="1">
    <citation type="submission" date="2020-06" db="EMBL/GenBank/DDBJ databases">
        <authorList>
            <person name="Li T."/>
            <person name="Hu X."/>
            <person name="Zhang T."/>
            <person name="Song X."/>
            <person name="Zhang H."/>
            <person name="Dai N."/>
            <person name="Sheng W."/>
            <person name="Hou X."/>
            <person name="Wei L."/>
        </authorList>
    </citation>
    <scope>NUCLEOTIDE SEQUENCE</scope>
    <source>
        <strain evidence="3">G02</strain>
        <tissue evidence="3">Leaf</tissue>
    </source>
</reference>
<proteinExistence type="predicted"/>
<evidence type="ECO:0000256" key="1">
    <source>
        <dbReference type="SAM" id="MobiDB-lite"/>
    </source>
</evidence>
<dbReference type="EMBL" id="JACGWJ010000012">
    <property type="protein sequence ID" value="KAL0385626.1"/>
    <property type="molecule type" value="Genomic_DNA"/>
</dbReference>
<feature type="region of interest" description="Disordered" evidence="1">
    <location>
        <begin position="73"/>
        <end position="93"/>
    </location>
</feature>
<dbReference type="PANTHER" id="PTHR37610">
    <property type="entry name" value="CCHC-TYPE DOMAIN-CONTAINING PROTEIN"/>
    <property type="match status" value="1"/>
</dbReference>
<dbReference type="Pfam" id="PF14244">
    <property type="entry name" value="Retrotran_gag_3"/>
    <property type="match status" value="1"/>
</dbReference>
<protein>
    <recommendedName>
        <fullName evidence="2">Retrotransposon Copia-like N-terminal domain-containing protein</fullName>
    </recommendedName>
</protein>
<dbReference type="AlphaFoldDB" id="A0AAW2RZC7"/>
<accession>A0AAW2RZC7</accession>
<reference evidence="3" key="2">
    <citation type="journal article" date="2024" name="Plant">
        <title>Genomic evolution and insights into agronomic trait innovations of Sesamum species.</title>
        <authorList>
            <person name="Miao H."/>
            <person name="Wang L."/>
            <person name="Qu L."/>
            <person name="Liu H."/>
            <person name="Sun Y."/>
            <person name="Le M."/>
            <person name="Wang Q."/>
            <person name="Wei S."/>
            <person name="Zheng Y."/>
            <person name="Lin W."/>
            <person name="Duan Y."/>
            <person name="Cao H."/>
            <person name="Xiong S."/>
            <person name="Wang X."/>
            <person name="Wei L."/>
            <person name="Li C."/>
            <person name="Ma Q."/>
            <person name="Ju M."/>
            <person name="Zhao R."/>
            <person name="Li G."/>
            <person name="Mu C."/>
            <person name="Tian Q."/>
            <person name="Mei H."/>
            <person name="Zhang T."/>
            <person name="Gao T."/>
            <person name="Zhang H."/>
        </authorList>
    </citation>
    <scope>NUCLEOTIDE SEQUENCE</scope>
    <source>
        <strain evidence="3">G02</strain>
    </source>
</reference>
<comment type="caution">
    <text evidence="3">The sequence shown here is derived from an EMBL/GenBank/DDBJ whole genome shotgun (WGS) entry which is preliminary data.</text>
</comment>